<accession>A0A0U9H8K8</accession>
<dbReference type="Pfam" id="PF13509">
    <property type="entry name" value="S1_2"/>
    <property type="match status" value="1"/>
</dbReference>
<dbReference type="Gene3D" id="2.40.50.140">
    <property type="entry name" value="Nucleic acid-binding proteins"/>
    <property type="match status" value="2"/>
</dbReference>
<dbReference type="Gene3D" id="1.10.10.10">
    <property type="entry name" value="Winged helix-like DNA-binding domain superfamily/Winged helix DNA-binding domain"/>
    <property type="match status" value="1"/>
</dbReference>
<dbReference type="PANTHER" id="PTHR37296:SF1">
    <property type="entry name" value="CONSERVED VIRULENCE FACTOR B"/>
    <property type="match status" value="1"/>
</dbReference>
<dbReference type="InterPro" id="IPR048588">
    <property type="entry name" value="CvfB_S1_2nd"/>
</dbReference>
<sequence>MKEGLLMTDLPIGTVQTMVVLRKIDTGYVLQKDLEEALLHQNETETELEVEQEVEVFLYQDKKGNTIATTKLPHIQMDQYGWAEVSEVLANLGAFVNIGTTKEILVSKDDLPLFESVWPEKGDKLFVTLGKDQKDRLLAIPATEGVISREVELAPDELLNQQVSGTVYHTSREGAAILTTEDYRGFIHYTERKTEPRLGEFVTGRVIEVRPDGTLNVSLRPLKQDSMGEDADAIMERIKQSGGVIPFGDKSDPEDIRGTFQISKAAFKRALGKLMKEGKVEQRDGSTYLK</sequence>
<dbReference type="SUPFAM" id="SSF50249">
    <property type="entry name" value="Nucleic acid-binding proteins"/>
    <property type="match status" value="1"/>
</dbReference>
<dbReference type="InterPro" id="IPR003029">
    <property type="entry name" value="S1_domain"/>
</dbReference>
<dbReference type="PROSITE" id="PS50126">
    <property type="entry name" value="S1"/>
    <property type="match status" value="1"/>
</dbReference>
<dbReference type="EMBL" id="BBXV01000007">
    <property type="protein sequence ID" value="GAQ16456.1"/>
    <property type="molecule type" value="Genomic_DNA"/>
</dbReference>
<proteinExistence type="inferred from homology"/>
<dbReference type="Pfam" id="PF17783">
    <property type="entry name" value="WHD_CvfB"/>
    <property type="match status" value="1"/>
</dbReference>
<dbReference type="PANTHER" id="PTHR37296">
    <property type="entry name" value="CONSERVED VIRULENCE FACTOR B"/>
    <property type="match status" value="1"/>
</dbReference>
<dbReference type="InterPro" id="IPR014464">
    <property type="entry name" value="CvfB_fam"/>
</dbReference>
<dbReference type="PIRSF" id="PIRSF012524">
    <property type="entry name" value="YitL_S1"/>
    <property type="match status" value="1"/>
</dbReference>
<dbReference type="InterPro" id="IPR039566">
    <property type="entry name" value="CvfB_S1_st"/>
</dbReference>
<dbReference type="GO" id="GO:0003676">
    <property type="term" value="F:nucleic acid binding"/>
    <property type="evidence" value="ECO:0007669"/>
    <property type="project" value="InterPro"/>
</dbReference>
<evidence type="ECO:0000313" key="3">
    <source>
        <dbReference type="EMBL" id="GAQ16456.1"/>
    </source>
</evidence>
<dbReference type="InterPro" id="IPR040764">
    <property type="entry name" value="CvfB_WH"/>
</dbReference>
<feature type="domain" description="S1 motif" evidence="2">
    <location>
        <begin position="160"/>
        <end position="220"/>
    </location>
</feature>
<comment type="caution">
    <text evidence="3">The sequence shown here is derived from an EMBL/GenBank/DDBJ whole genome shotgun (WGS) entry which is preliminary data.</text>
</comment>
<dbReference type="InterPro" id="IPR048587">
    <property type="entry name" value="CvfB_S1_3rd"/>
</dbReference>
<dbReference type="Proteomes" id="UP000052946">
    <property type="component" value="Unassembled WGS sequence"/>
</dbReference>
<dbReference type="Pfam" id="PF21191">
    <property type="entry name" value="CvfB_1st"/>
    <property type="match status" value="1"/>
</dbReference>
<reference evidence="4" key="1">
    <citation type="submission" date="2015-07" db="EMBL/GenBank/DDBJ databases">
        <title>Draft Genome Sequence of Oceanobacillus picturae Heshi-B3 that Was Isolated from Fermented Rice Bran with Aging Salted Mackerel, Which Was Named Heshiko as Traditional Fermented Seafood in Japan.</title>
        <authorList>
            <person name="Akuzawa S."/>
            <person name="Nakagawa J."/>
            <person name="Kanekatsu T."/>
            <person name="Kanesaki Y."/>
            <person name="Suzuki T."/>
        </authorList>
    </citation>
    <scope>NUCLEOTIDE SEQUENCE [LARGE SCALE GENOMIC DNA]</scope>
    <source>
        <strain evidence="4">Heshi-B3</strain>
    </source>
</reference>
<organism evidence="3 4">
    <name type="scientific">Oceanobacillus picturae</name>
    <dbReference type="NCBI Taxonomy" id="171693"/>
    <lineage>
        <taxon>Bacteria</taxon>
        <taxon>Bacillati</taxon>
        <taxon>Bacillota</taxon>
        <taxon>Bacilli</taxon>
        <taxon>Bacillales</taxon>
        <taxon>Bacillaceae</taxon>
        <taxon>Oceanobacillus</taxon>
    </lineage>
</organism>
<dbReference type="AlphaFoldDB" id="A0A0U9H8K8"/>
<evidence type="ECO:0000259" key="2">
    <source>
        <dbReference type="PROSITE" id="PS50126"/>
    </source>
</evidence>
<reference evidence="3 4" key="2">
    <citation type="journal article" date="2016" name="Genome Announc.">
        <title>Draft Genome Sequence of Oceanobacillus picturae Heshi-B3, Isolated from Fermented Rice Bran in a Traditional Japanese Seafood Dish.</title>
        <authorList>
            <person name="Akuzawa S."/>
            <person name="Nagaoka J."/>
            <person name="Kanekatsu M."/>
            <person name="Kanesaki Y."/>
            <person name="Suzuki T."/>
        </authorList>
    </citation>
    <scope>NUCLEOTIDE SEQUENCE [LARGE SCALE GENOMIC DNA]</scope>
    <source>
        <strain evidence="3 4">Heshi-B3</strain>
    </source>
</reference>
<evidence type="ECO:0000313" key="4">
    <source>
        <dbReference type="Proteomes" id="UP000052946"/>
    </source>
</evidence>
<comment type="similarity">
    <text evidence="1">Belongs to the CvfB family.</text>
</comment>
<dbReference type="Pfam" id="PF21543">
    <property type="entry name" value="CvfB_2nd"/>
    <property type="match status" value="1"/>
</dbReference>
<gene>
    <name evidence="3" type="ORF">OPHB3_0379</name>
</gene>
<protein>
    <submittedName>
        <fullName evidence="3">S1 RNA binding domain</fullName>
    </submittedName>
</protein>
<dbReference type="InterPro" id="IPR012340">
    <property type="entry name" value="NA-bd_OB-fold"/>
</dbReference>
<evidence type="ECO:0000256" key="1">
    <source>
        <dbReference type="PIRNR" id="PIRNR012524"/>
    </source>
</evidence>
<name>A0A0U9H8K8_9BACI</name>
<dbReference type="InterPro" id="IPR036388">
    <property type="entry name" value="WH-like_DNA-bd_sf"/>
</dbReference>